<feature type="compositionally biased region" description="Polar residues" evidence="3">
    <location>
        <begin position="540"/>
        <end position="550"/>
    </location>
</feature>
<proteinExistence type="predicted"/>
<feature type="compositionally biased region" description="Gly residues" evidence="3">
    <location>
        <begin position="944"/>
        <end position="953"/>
    </location>
</feature>
<feature type="region of interest" description="Disordered" evidence="3">
    <location>
        <begin position="1829"/>
        <end position="1873"/>
    </location>
</feature>
<evidence type="ECO:0000313" key="6">
    <source>
        <dbReference type="Proteomes" id="UP000006906"/>
    </source>
</evidence>
<keyword evidence="2" id="KW-0175">Coiled coil</keyword>
<evidence type="ECO:0000256" key="3">
    <source>
        <dbReference type="SAM" id="MobiDB-lite"/>
    </source>
</evidence>
<feature type="compositionally biased region" description="Gly residues" evidence="3">
    <location>
        <begin position="622"/>
        <end position="632"/>
    </location>
</feature>
<sequence length="1902" mass="190847">MATPAREVPSDSAVTVAAKAAALGAASRHALSHAVADTGDGTAAAVGKLAARASKTGMRVSLPQEVANAPPAAQDVVSSPAAAAAAPSSARRISVGGIYVLAEVPPALVGRGAGAAGIAAAGEHLPAPQSPSKRVSLGEPRPQPDADDAGNEDAQTAAQAAASDTDGESAARRAPGRSLTRNRSFSQVRSMGRAASRRALQLHGSQDSSPPSTSHSARGAGSPTHPHDGDDEGDEEGEPASAGGRSDDTHGARENNSGSAQQEQQEGAAARPGLVARTAEELRTTSAASAVKLQNSDDELAAEAACWAAEAAAEAERSLPGELTRHDAGAAPRKPCAPADVGAGSGTQSTSRTTGVPGDAQGSSDAAGLDALVSTDAATAAAKMALLQQQHQQQQQPSLVWRSAHSIHGLDKAHHAHGAIRHYQVTVKPEHTQAVLLGAQSHRSIAGKANSGKDAAVVMSRAPGSARTDMGVDTEGSAQSHPQPADVAGVHPRGAVTHCSARFVPETAGGNGGSGDGDGSAVRGSDGSAAAHCLVNGTAVQGTGHETNGPQLLHPQPPQTARTARSVRLREPEAGSGGGGASTAAAVGLSALKGSRSSRAISCTGDGAGSGKGTGDVTADGTGTGGGGGGGAFSSRRARIMSAAPGRDRAVTHDGVATGPDDGSEGPAEYQRSTASARVEQLLASRARSAVPSVRDVLGPDAIKDRAGESWHRIPAVALDLDHTPDLDLVPLGAKSALTGAPVTRVPRSKSARPVPRGRTAGAGGLWERGKSTSALYSDSGASSGSDADLSAGDAAHLDASLWGGHPELLGADAAARPLRTTKSFITPLSSRVGVPKPTLPSPHTKNGVGSQHTTAGGASTGAGAASGPSRRNSTVGGDEGLAAGGSSGATASGVQATALASLMLAAADDPLLAHVMENARKRAAEEREKRRAAAATAAAGDGAVLGDGGGAAGPRWTGDGEQGEEAGAPSTASRRAQDKARAQLLFQRQAEDWARAHGAAPPRRRLAPAVTKMVEQWFSLVDDDSSGALEAHELAAALSAAGVPCDESDIRELVRIIDVNHDGSVTWAEFQSFLLKEFAAGKNLINGDYILPSGKRLPFGAMIARLKRQRVLEDVLAGGKARSKYVDMLYKPKALAEELGLTREAAAALAKLVRTNVGEAAATSDTTGDGGSNGLAQTASMALASISRATSPRHLYQKHAYYQTMRQRESDVGDQTDNEVPQTGQTGSKSGKFKLQPSPVSRKALTQPDVGLAAAEEEAVVAANAGAAEAEAEGATDGNGAGGDAGASVYQKLNAGASVLHSIYSQHAAAGGEVPAAPGDAADVPVENPVFKLTEVGLTVEDSDEDEDQDAAVAYPGADTIGRRPFPGPIIPPVPTIRRPDTRAFKRALIGARRTAPAYLLQRYGLPEPRVAAAAAAASGPAALPPPPPLRGAGRRRSRSRRRAGGAGTLVPSVDASIDGATAGDGELLSPIASAATASELLGDGPSASSLAAAAVPLKQPGSGAATAAASTAANAAAAAALSYNSSYGAGMTRYRRWSMYQIDPAAENPDYWQAKAASLLMRHTKRLFKAVPGAGGARAHAAAAASAAAAAVEAASRGLHSPPAGLEVPPPTHRLLPGHASAPASPGGGGCAGVGASSSAAAVPHALHLPDAQQLLTKHAALQQQHKEERQAAREAVRRAHTDQLLQRLRYDAAAVVAGGDGGEVDEGIGIYEDADEDEHDAGQATVPATEAAAVAVAAARRAAAEAALGFSRQGARLARRPGGAVCVQAPPVFSGVGTVVITSTSPSRQFARRPQPNAASAAAAMTARRRRAPPPAISATLLAEAMAPDGGSPNTGHGSPSGWGEHTHLPQLRLSSPGGFSGFKGGPHPPMAVGMTAAVGAGAGVAAGNAASPSSRGRR</sequence>
<feature type="compositionally biased region" description="Acidic residues" evidence="3">
    <location>
        <begin position="229"/>
        <end position="238"/>
    </location>
</feature>
<feature type="compositionally biased region" description="Low complexity" evidence="3">
    <location>
        <begin position="346"/>
        <end position="355"/>
    </location>
</feature>
<protein>
    <recommendedName>
        <fullName evidence="4">EF-hand domain-containing protein</fullName>
    </recommendedName>
</protein>
<feature type="coiled-coil region" evidence="2">
    <location>
        <begin position="1654"/>
        <end position="1681"/>
    </location>
</feature>
<feature type="domain" description="EF-hand" evidence="4">
    <location>
        <begin position="1046"/>
        <end position="1081"/>
    </location>
</feature>
<evidence type="ECO:0000256" key="1">
    <source>
        <dbReference type="ARBA" id="ARBA00022837"/>
    </source>
</evidence>
<feature type="region of interest" description="Disordered" evidence="3">
    <location>
        <begin position="325"/>
        <end position="364"/>
    </location>
</feature>
<dbReference type="PROSITE" id="PS50222">
    <property type="entry name" value="EF_HAND_2"/>
    <property type="match status" value="2"/>
</dbReference>
<dbReference type="PROSITE" id="PS00018">
    <property type="entry name" value="EF_HAND_1"/>
    <property type="match status" value="2"/>
</dbReference>
<dbReference type="RefSeq" id="XP_001700161.2">
    <property type="nucleotide sequence ID" value="XM_001700109.2"/>
</dbReference>
<dbReference type="GO" id="GO:0005509">
    <property type="term" value="F:calcium ion binding"/>
    <property type="evidence" value="ECO:0007669"/>
    <property type="project" value="InterPro"/>
</dbReference>
<dbReference type="InterPro" id="IPR018247">
    <property type="entry name" value="EF_Hand_1_Ca_BS"/>
</dbReference>
<dbReference type="Gene3D" id="1.10.238.10">
    <property type="entry name" value="EF-hand"/>
    <property type="match status" value="1"/>
</dbReference>
<name>A0A2K3DK57_CHLRE</name>
<feature type="compositionally biased region" description="Low complexity" evidence="3">
    <location>
        <begin position="205"/>
        <end position="216"/>
    </location>
</feature>
<dbReference type="EMBL" id="CM008968">
    <property type="protein sequence ID" value="PNW80901.1"/>
    <property type="molecule type" value="Genomic_DNA"/>
</dbReference>
<dbReference type="STRING" id="3055.A0A2K3DK57"/>
<feature type="region of interest" description="Disordered" evidence="3">
    <location>
        <begin position="1601"/>
        <end position="1639"/>
    </location>
</feature>
<feature type="domain" description="EF-hand" evidence="4">
    <location>
        <begin position="1010"/>
        <end position="1045"/>
    </location>
</feature>
<feature type="compositionally biased region" description="Polar residues" evidence="3">
    <location>
        <begin position="179"/>
        <end position="189"/>
    </location>
</feature>
<reference evidence="5 6" key="1">
    <citation type="journal article" date="2007" name="Science">
        <title>The Chlamydomonas genome reveals the evolution of key animal and plant functions.</title>
        <authorList>
            <person name="Merchant S.S."/>
            <person name="Prochnik S.E."/>
            <person name="Vallon O."/>
            <person name="Harris E.H."/>
            <person name="Karpowicz S.J."/>
            <person name="Witman G.B."/>
            <person name="Terry A."/>
            <person name="Salamov A."/>
            <person name="Fritz-Laylin L.K."/>
            <person name="Marechal-Drouard L."/>
            <person name="Marshall W.F."/>
            <person name="Qu L.H."/>
            <person name="Nelson D.R."/>
            <person name="Sanderfoot A.A."/>
            <person name="Spalding M.H."/>
            <person name="Kapitonov V.V."/>
            <person name="Ren Q."/>
            <person name="Ferris P."/>
            <person name="Lindquist E."/>
            <person name="Shapiro H."/>
            <person name="Lucas S.M."/>
            <person name="Grimwood J."/>
            <person name="Schmutz J."/>
            <person name="Cardol P."/>
            <person name="Cerutti H."/>
            <person name="Chanfreau G."/>
            <person name="Chen C.L."/>
            <person name="Cognat V."/>
            <person name="Croft M.T."/>
            <person name="Dent R."/>
            <person name="Dutcher S."/>
            <person name="Fernandez E."/>
            <person name="Fukuzawa H."/>
            <person name="Gonzalez-Ballester D."/>
            <person name="Gonzalez-Halphen D."/>
            <person name="Hallmann A."/>
            <person name="Hanikenne M."/>
            <person name="Hippler M."/>
            <person name="Inwood W."/>
            <person name="Jabbari K."/>
            <person name="Kalanon M."/>
            <person name="Kuras R."/>
            <person name="Lefebvre P.A."/>
            <person name="Lemaire S.D."/>
            <person name="Lobanov A.V."/>
            <person name="Lohr M."/>
            <person name="Manuell A."/>
            <person name="Meier I."/>
            <person name="Mets L."/>
            <person name="Mittag M."/>
            <person name="Mittelmeier T."/>
            <person name="Moroney J.V."/>
            <person name="Moseley J."/>
            <person name="Napoli C."/>
            <person name="Nedelcu A.M."/>
            <person name="Niyogi K."/>
            <person name="Novoselov S.V."/>
            <person name="Paulsen I.T."/>
            <person name="Pazour G."/>
            <person name="Purton S."/>
            <person name="Ral J.P."/>
            <person name="Riano-Pachon D.M."/>
            <person name="Riekhof W."/>
            <person name="Rymarquis L."/>
            <person name="Schroda M."/>
            <person name="Stern D."/>
            <person name="Umen J."/>
            <person name="Willows R."/>
            <person name="Wilson N."/>
            <person name="Zimmer S.L."/>
            <person name="Allmer J."/>
            <person name="Balk J."/>
            <person name="Bisova K."/>
            <person name="Chen C.J."/>
            <person name="Elias M."/>
            <person name="Gendler K."/>
            <person name="Hauser C."/>
            <person name="Lamb M.R."/>
            <person name="Ledford H."/>
            <person name="Long J.C."/>
            <person name="Minagawa J."/>
            <person name="Page M.D."/>
            <person name="Pan J."/>
            <person name="Pootakham W."/>
            <person name="Roje S."/>
            <person name="Rose A."/>
            <person name="Stahlberg E."/>
            <person name="Terauchi A.M."/>
            <person name="Yang P."/>
            <person name="Ball S."/>
            <person name="Bowler C."/>
            <person name="Dieckmann C.L."/>
            <person name="Gladyshev V.N."/>
            <person name="Green P."/>
            <person name="Jorgensen R."/>
            <person name="Mayfield S."/>
            <person name="Mueller-Roeber B."/>
            <person name="Rajamani S."/>
            <person name="Sayre R.T."/>
            <person name="Brokstein P."/>
            <person name="Dubchak I."/>
            <person name="Goodstein D."/>
            <person name="Hornick L."/>
            <person name="Huang Y.W."/>
            <person name="Jhaveri J."/>
            <person name="Luo Y."/>
            <person name="Martinez D."/>
            <person name="Ngau W.C."/>
            <person name="Otillar B."/>
            <person name="Poliakov A."/>
            <person name="Porter A."/>
            <person name="Szajkowski L."/>
            <person name="Werner G."/>
            <person name="Zhou K."/>
            <person name="Grigoriev I.V."/>
            <person name="Rokhsar D.S."/>
            <person name="Grossman A.R."/>
        </authorList>
    </citation>
    <scope>NUCLEOTIDE SEQUENCE [LARGE SCALE GENOMIC DNA]</scope>
    <source>
        <strain evidence="6">CC-503</strain>
    </source>
</reference>
<feature type="region of interest" description="Disordered" evidence="3">
    <location>
        <begin position="1207"/>
        <end position="1243"/>
    </location>
</feature>
<feature type="region of interest" description="Disordered" evidence="3">
    <location>
        <begin position="830"/>
        <end position="891"/>
    </location>
</feature>
<feature type="compositionally biased region" description="Low complexity" evidence="3">
    <location>
        <begin position="257"/>
        <end position="270"/>
    </location>
</feature>
<keyword evidence="6" id="KW-1185">Reference proteome</keyword>
<keyword evidence="1" id="KW-0106">Calcium</keyword>
<dbReference type="KEGG" id="cre:CHLRE_07g334450v5"/>
<dbReference type="OrthoDB" id="26525at2759"/>
<feature type="compositionally biased region" description="Basic and acidic residues" evidence="3">
    <location>
        <begin position="923"/>
        <end position="932"/>
    </location>
</feature>
<evidence type="ECO:0000256" key="2">
    <source>
        <dbReference type="SAM" id="Coils"/>
    </source>
</evidence>
<accession>A0A2K3DK57</accession>
<feature type="compositionally biased region" description="Gly residues" evidence="3">
    <location>
        <begin position="878"/>
        <end position="888"/>
    </location>
</feature>
<feature type="region of interest" description="Disordered" evidence="3">
    <location>
        <begin position="540"/>
        <end position="582"/>
    </location>
</feature>
<evidence type="ECO:0000313" key="5">
    <source>
        <dbReference type="EMBL" id="PNW80901.1"/>
    </source>
</evidence>
<feature type="compositionally biased region" description="Low complexity" evidence="3">
    <location>
        <begin position="934"/>
        <end position="943"/>
    </location>
</feature>
<feature type="region of interest" description="Disordered" evidence="3">
    <location>
        <begin position="603"/>
        <end position="676"/>
    </location>
</feature>
<evidence type="ECO:0000259" key="4">
    <source>
        <dbReference type="PROSITE" id="PS50222"/>
    </source>
</evidence>
<feature type="region of interest" description="Disordered" evidence="3">
    <location>
        <begin position="1790"/>
        <end position="1814"/>
    </location>
</feature>
<feature type="region of interest" description="Disordered" evidence="3">
    <location>
        <begin position="923"/>
        <end position="981"/>
    </location>
</feature>
<dbReference type="InterPro" id="IPR052591">
    <property type="entry name" value="CML21-like"/>
</dbReference>
<feature type="compositionally biased region" description="Basic residues" evidence="3">
    <location>
        <begin position="1434"/>
        <end position="1445"/>
    </location>
</feature>
<feature type="compositionally biased region" description="Gly residues" evidence="3">
    <location>
        <begin position="509"/>
        <end position="518"/>
    </location>
</feature>
<dbReference type="InterPro" id="IPR002048">
    <property type="entry name" value="EF_hand_dom"/>
</dbReference>
<dbReference type="Proteomes" id="UP000006906">
    <property type="component" value="Chromosome 7"/>
</dbReference>
<feature type="region of interest" description="Disordered" evidence="3">
    <location>
        <begin position="743"/>
        <end position="767"/>
    </location>
</feature>
<feature type="region of interest" description="Disordered" evidence="3">
    <location>
        <begin position="504"/>
        <end position="527"/>
    </location>
</feature>
<feature type="compositionally biased region" description="Low complexity" evidence="3">
    <location>
        <begin position="153"/>
        <end position="164"/>
    </location>
</feature>
<dbReference type="ExpressionAtlas" id="A0A2K3DK57">
    <property type="expression patterns" value="baseline and differential"/>
</dbReference>
<feature type="compositionally biased region" description="Polar residues" evidence="3">
    <location>
        <begin position="1219"/>
        <end position="1230"/>
    </location>
</feature>
<dbReference type="PANTHER" id="PTHR23064">
    <property type="entry name" value="TROPONIN"/>
    <property type="match status" value="1"/>
</dbReference>
<dbReference type="SUPFAM" id="SSF47473">
    <property type="entry name" value="EF-hand"/>
    <property type="match status" value="1"/>
</dbReference>
<organism evidence="5 6">
    <name type="scientific">Chlamydomonas reinhardtii</name>
    <name type="common">Chlamydomonas smithii</name>
    <dbReference type="NCBI Taxonomy" id="3055"/>
    <lineage>
        <taxon>Eukaryota</taxon>
        <taxon>Viridiplantae</taxon>
        <taxon>Chlorophyta</taxon>
        <taxon>core chlorophytes</taxon>
        <taxon>Chlorophyceae</taxon>
        <taxon>CS clade</taxon>
        <taxon>Chlamydomonadales</taxon>
        <taxon>Chlamydomonadaceae</taxon>
        <taxon>Chlamydomonas</taxon>
    </lineage>
</organism>
<dbReference type="InParanoid" id="A0A2K3DK57"/>
<dbReference type="GeneID" id="5725641"/>
<feature type="compositionally biased region" description="Low complexity" evidence="3">
    <location>
        <begin position="1795"/>
        <end position="1809"/>
    </location>
</feature>
<dbReference type="PaxDb" id="3055-EDO98455"/>
<feature type="compositionally biased region" description="Low complexity" evidence="3">
    <location>
        <begin position="854"/>
        <end position="868"/>
    </location>
</feature>
<feature type="region of interest" description="Disordered" evidence="3">
    <location>
        <begin position="123"/>
        <end position="285"/>
    </location>
</feature>
<feature type="region of interest" description="Disordered" evidence="3">
    <location>
        <begin position="1418"/>
        <end position="1452"/>
    </location>
</feature>
<dbReference type="InterPro" id="IPR011992">
    <property type="entry name" value="EF-hand-dom_pair"/>
</dbReference>
<gene>
    <name evidence="5" type="ORF">CHLRE_07g334450v5</name>
</gene>
<dbReference type="Gramene" id="PNW80901">
    <property type="protein sequence ID" value="PNW80901"/>
    <property type="gene ID" value="CHLRE_07g334450v5"/>
</dbReference>
<feature type="compositionally biased region" description="Low complexity" evidence="3">
    <location>
        <begin position="1617"/>
        <end position="1627"/>
    </location>
</feature>
<feature type="region of interest" description="Disordered" evidence="3">
    <location>
        <begin position="465"/>
        <end position="489"/>
    </location>
</feature>
<dbReference type="Pfam" id="PF13499">
    <property type="entry name" value="EF-hand_7"/>
    <property type="match status" value="1"/>
</dbReference>
<feature type="compositionally biased region" description="Polar residues" evidence="3">
    <location>
        <begin position="842"/>
        <end position="853"/>
    </location>
</feature>
<dbReference type="SMART" id="SM00054">
    <property type="entry name" value="EFh"/>
    <property type="match status" value="2"/>
</dbReference>